<feature type="compositionally biased region" description="Polar residues" evidence="1">
    <location>
        <begin position="267"/>
        <end position="276"/>
    </location>
</feature>
<evidence type="ECO:0000313" key="3">
    <source>
        <dbReference type="Proteomes" id="UP000070501"/>
    </source>
</evidence>
<keyword evidence="3" id="KW-1185">Reference proteome</keyword>
<sequence length="341" mass="38204">MAAIKRDPVRTLFRGPIDEHNHSQHLQLASKEADRTCVYKDPTEMFAINNHEAGYRRELVNVADFTFTCASNIDPAVTEQATLPSTKPDVGRSRSNDSFTSQREFLNRDQRSGAAFSSPETPPKSIRYGRDYDRESIQEEQEQFDMIWAAGNRPPRRWDWSEPVRASQVLPPPGFGYRYNADELMWGPRPSNPPVRASQISAPPGFGFVYDANTLTWGPPPAQLTILTEVEEKEVERDHEHGEEVTEVVPVTALDESLGHEEEDRSIQSGSSRGSTRATALIPPYLEGFDGVYILEDDESIRDDVSVEPCPAFENIPGFDNVESLGDEQILDSGLVHCVIL</sequence>
<feature type="region of interest" description="Disordered" evidence="1">
    <location>
        <begin position="80"/>
        <end position="129"/>
    </location>
</feature>
<evidence type="ECO:0000256" key="1">
    <source>
        <dbReference type="SAM" id="MobiDB-lite"/>
    </source>
</evidence>
<dbReference type="OrthoDB" id="10669730at2759"/>
<dbReference type="AlphaFoldDB" id="A0A136JHT3"/>
<feature type="region of interest" description="Disordered" evidence="1">
    <location>
        <begin position="256"/>
        <end position="276"/>
    </location>
</feature>
<name>A0A136JHT3_9PEZI</name>
<feature type="compositionally biased region" description="Basic and acidic residues" evidence="1">
    <location>
        <begin position="257"/>
        <end position="266"/>
    </location>
</feature>
<organism evidence="2 3">
    <name type="scientific">Microdochium bolleyi</name>
    <dbReference type="NCBI Taxonomy" id="196109"/>
    <lineage>
        <taxon>Eukaryota</taxon>
        <taxon>Fungi</taxon>
        <taxon>Dikarya</taxon>
        <taxon>Ascomycota</taxon>
        <taxon>Pezizomycotina</taxon>
        <taxon>Sordariomycetes</taxon>
        <taxon>Xylariomycetidae</taxon>
        <taxon>Xylariales</taxon>
        <taxon>Microdochiaceae</taxon>
        <taxon>Microdochium</taxon>
    </lineage>
</organism>
<dbReference type="InParanoid" id="A0A136JHT3"/>
<evidence type="ECO:0000313" key="2">
    <source>
        <dbReference type="EMBL" id="KXJ96666.1"/>
    </source>
</evidence>
<dbReference type="EMBL" id="KQ964245">
    <property type="protein sequence ID" value="KXJ96666.1"/>
    <property type="molecule type" value="Genomic_DNA"/>
</dbReference>
<proteinExistence type="predicted"/>
<reference evidence="3" key="1">
    <citation type="submission" date="2016-02" db="EMBL/GenBank/DDBJ databases">
        <title>Draft genome sequence of Microdochium bolleyi, a fungal endophyte of beachgrass.</title>
        <authorList>
            <consortium name="DOE Joint Genome Institute"/>
            <person name="David A.S."/>
            <person name="May G."/>
            <person name="Haridas S."/>
            <person name="Lim J."/>
            <person name="Wang M."/>
            <person name="Labutti K."/>
            <person name="Lipzen A."/>
            <person name="Barry K."/>
            <person name="Grigoriev I.V."/>
        </authorList>
    </citation>
    <scope>NUCLEOTIDE SEQUENCE [LARGE SCALE GENOMIC DNA]</scope>
    <source>
        <strain evidence="3">J235TASD1</strain>
    </source>
</reference>
<protein>
    <submittedName>
        <fullName evidence="2">Uncharacterized protein</fullName>
    </submittedName>
</protein>
<accession>A0A136JHT3</accession>
<gene>
    <name evidence="2" type="ORF">Micbo1qcDRAFT_199453</name>
</gene>
<dbReference type="Proteomes" id="UP000070501">
    <property type="component" value="Unassembled WGS sequence"/>
</dbReference>